<name>A0A1V4HKH5_9BACL</name>
<keyword evidence="2" id="KW-0808">Transferase</keyword>
<feature type="domain" description="Glycosyltransferase 2-like" evidence="1">
    <location>
        <begin position="8"/>
        <end position="128"/>
    </location>
</feature>
<dbReference type="InterPro" id="IPR001173">
    <property type="entry name" value="Glyco_trans_2-like"/>
</dbReference>
<keyword evidence="3" id="KW-1185">Reference proteome</keyword>
<dbReference type="STRING" id="1469647.BC351_02885"/>
<dbReference type="Pfam" id="PF00535">
    <property type="entry name" value="Glycos_transf_2"/>
    <property type="match status" value="1"/>
</dbReference>
<dbReference type="OrthoDB" id="183314at2"/>
<sequence length="231" mass="27870">MSKLTLSMIVKNESHRYLRTALIKHRDWIDEAVIIDDGSTDDTVEICKELLTGIPLQLIQNAESRFSNEVILRKQQWEETIRTNPEWILNLDADEIMEDQFAKQVADLLSQCEQDVVYFRLYDMWNETCYREDAYWSAHHTYRPFLLRYKPNFPYLWKETAQHCGRFPATINQFSYVCHPARVKHFGWANAEDRKMKYERYMRLDPNAQFGWKEQYESILDDQPRLIKWEE</sequence>
<reference evidence="3" key="1">
    <citation type="submission" date="2016-07" db="EMBL/GenBank/DDBJ databases">
        <authorList>
            <person name="Florea S."/>
            <person name="Webb J.S."/>
            <person name="Jaromczyk J."/>
            <person name="Schardl C.L."/>
        </authorList>
    </citation>
    <scope>NUCLEOTIDE SEQUENCE [LARGE SCALE GENOMIC DNA]</scope>
    <source>
        <strain evidence="3">CY1</strain>
    </source>
</reference>
<dbReference type="EMBL" id="MBTG01000012">
    <property type="protein sequence ID" value="OPH57489.1"/>
    <property type="molecule type" value="Genomic_DNA"/>
</dbReference>
<dbReference type="RefSeq" id="WP_079412737.1">
    <property type="nucleotide sequence ID" value="NZ_MBTG01000012.1"/>
</dbReference>
<protein>
    <submittedName>
        <fullName evidence="2">Glycosyl transferase family 2</fullName>
    </submittedName>
</protein>
<accession>A0A1V4HKH5</accession>
<dbReference type="InterPro" id="IPR029044">
    <property type="entry name" value="Nucleotide-diphossugar_trans"/>
</dbReference>
<dbReference type="Gene3D" id="3.90.550.10">
    <property type="entry name" value="Spore Coat Polysaccharide Biosynthesis Protein SpsA, Chain A"/>
    <property type="match status" value="1"/>
</dbReference>
<dbReference type="GO" id="GO:0016740">
    <property type="term" value="F:transferase activity"/>
    <property type="evidence" value="ECO:0007669"/>
    <property type="project" value="UniProtKB-KW"/>
</dbReference>
<dbReference type="PANTHER" id="PTHR43630:SF2">
    <property type="entry name" value="GLYCOSYLTRANSFERASE"/>
    <property type="match status" value="1"/>
</dbReference>
<comment type="caution">
    <text evidence="2">The sequence shown here is derived from an EMBL/GenBank/DDBJ whole genome shotgun (WGS) entry which is preliminary data.</text>
</comment>
<dbReference type="SUPFAM" id="SSF53448">
    <property type="entry name" value="Nucleotide-diphospho-sugar transferases"/>
    <property type="match status" value="1"/>
</dbReference>
<organism evidence="2 3">
    <name type="scientific">Paenibacillus ferrarius</name>
    <dbReference type="NCBI Taxonomy" id="1469647"/>
    <lineage>
        <taxon>Bacteria</taxon>
        <taxon>Bacillati</taxon>
        <taxon>Bacillota</taxon>
        <taxon>Bacilli</taxon>
        <taxon>Bacillales</taxon>
        <taxon>Paenibacillaceae</taxon>
        <taxon>Paenibacillus</taxon>
    </lineage>
</organism>
<gene>
    <name evidence="2" type="ORF">BC351_02885</name>
</gene>
<dbReference type="PANTHER" id="PTHR43630">
    <property type="entry name" value="POLY-BETA-1,6-N-ACETYL-D-GLUCOSAMINE SYNTHASE"/>
    <property type="match status" value="1"/>
</dbReference>
<dbReference type="AlphaFoldDB" id="A0A1V4HKH5"/>
<evidence type="ECO:0000313" key="3">
    <source>
        <dbReference type="Proteomes" id="UP000190626"/>
    </source>
</evidence>
<evidence type="ECO:0000259" key="1">
    <source>
        <dbReference type="Pfam" id="PF00535"/>
    </source>
</evidence>
<evidence type="ECO:0000313" key="2">
    <source>
        <dbReference type="EMBL" id="OPH57489.1"/>
    </source>
</evidence>
<dbReference type="Proteomes" id="UP000190626">
    <property type="component" value="Unassembled WGS sequence"/>
</dbReference>
<proteinExistence type="predicted"/>